<name>A0A6A5W160_9PLEO</name>
<sequence>MPEAEQTQNGDYEYIRYHTFEAVDYDRLMSWKAGSGRIGVGIYEITSQRTYKDVKEVELPGGRSILVMDTDFRLVRKT</sequence>
<dbReference type="EMBL" id="ML977635">
    <property type="protein sequence ID" value="KAF1995662.1"/>
    <property type="molecule type" value="Genomic_DNA"/>
</dbReference>
<dbReference type="OrthoDB" id="3889179at2759"/>
<reference evidence="1" key="1">
    <citation type="journal article" date="2020" name="Stud. Mycol.">
        <title>101 Dothideomycetes genomes: a test case for predicting lifestyles and emergence of pathogens.</title>
        <authorList>
            <person name="Haridas S."/>
            <person name="Albert R."/>
            <person name="Binder M."/>
            <person name="Bloem J."/>
            <person name="Labutti K."/>
            <person name="Salamov A."/>
            <person name="Andreopoulos B."/>
            <person name="Baker S."/>
            <person name="Barry K."/>
            <person name="Bills G."/>
            <person name="Bluhm B."/>
            <person name="Cannon C."/>
            <person name="Castanera R."/>
            <person name="Culley D."/>
            <person name="Daum C."/>
            <person name="Ezra D."/>
            <person name="Gonzalez J."/>
            <person name="Henrissat B."/>
            <person name="Kuo A."/>
            <person name="Liang C."/>
            <person name="Lipzen A."/>
            <person name="Lutzoni F."/>
            <person name="Magnuson J."/>
            <person name="Mondo S."/>
            <person name="Nolan M."/>
            <person name="Ohm R."/>
            <person name="Pangilinan J."/>
            <person name="Park H.-J."/>
            <person name="Ramirez L."/>
            <person name="Alfaro M."/>
            <person name="Sun H."/>
            <person name="Tritt A."/>
            <person name="Yoshinaga Y."/>
            <person name="Zwiers L.-H."/>
            <person name="Turgeon B."/>
            <person name="Goodwin S."/>
            <person name="Spatafora J."/>
            <person name="Crous P."/>
            <person name="Grigoriev I."/>
        </authorList>
    </citation>
    <scope>NUCLEOTIDE SEQUENCE</scope>
    <source>
        <strain evidence="1">CBS 123094</strain>
    </source>
</reference>
<keyword evidence="2" id="KW-1185">Reference proteome</keyword>
<evidence type="ECO:0000313" key="1">
    <source>
        <dbReference type="EMBL" id="KAF1995662.1"/>
    </source>
</evidence>
<dbReference type="Proteomes" id="UP000799779">
    <property type="component" value="Unassembled WGS sequence"/>
</dbReference>
<evidence type="ECO:0000313" key="2">
    <source>
        <dbReference type="Proteomes" id="UP000799779"/>
    </source>
</evidence>
<proteinExistence type="predicted"/>
<dbReference type="AlphaFoldDB" id="A0A6A5W160"/>
<gene>
    <name evidence="1" type="ORF">P154DRAFT_339886</name>
</gene>
<accession>A0A6A5W160</accession>
<protein>
    <submittedName>
        <fullName evidence="1">Uncharacterized protein</fullName>
    </submittedName>
</protein>
<organism evidence="1 2">
    <name type="scientific">Amniculicola lignicola CBS 123094</name>
    <dbReference type="NCBI Taxonomy" id="1392246"/>
    <lineage>
        <taxon>Eukaryota</taxon>
        <taxon>Fungi</taxon>
        <taxon>Dikarya</taxon>
        <taxon>Ascomycota</taxon>
        <taxon>Pezizomycotina</taxon>
        <taxon>Dothideomycetes</taxon>
        <taxon>Pleosporomycetidae</taxon>
        <taxon>Pleosporales</taxon>
        <taxon>Amniculicolaceae</taxon>
        <taxon>Amniculicola</taxon>
    </lineage>
</organism>